<dbReference type="VEuPathDB" id="FungiDB:BO80DRAFT_209034"/>
<gene>
    <name evidence="2" type="ORF">BO80DRAFT_209034</name>
</gene>
<dbReference type="EMBL" id="KZ824423">
    <property type="protein sequence ID" value="RAL04797.1"/>
    <property type="molecule type" value="Genomic_DNA"/>
</dbReference>
<evidence type="ECO:0000313" key="3">
    <source>
        <dbReference type="Proteomes" id="UP000249402"/>
    </source>
</evidence>
<sequence length="128" mass="14141">MWTWILLWTPYRLNAEVARRVMPSMIYAVVALTSINAPNLPVTDTNSSAASPAHFSRRPCISPERGAESRIHRSVSKQSQDHSVRHVLLADSDPSVAAAQMPACTAVDRPYRSCCSLLEMSVFPSQCI</sequence>
<accession>A0A395HA54</accession>
<dbReference type="AlphaFoldDB" id="A0A395HA54"/>
<feature type="chain" id="PRO_5017223422" description="Secreted protein" evidence="1">
    <location>
        <begin position="16"/>
        <end position="128"/>
    </location>
</feature>
<feature type="signal peptide" evidence="1">
    <location>
        <begin position="1"/>
        <end position="15"/>
    </location>
</feature>
<dbReference type="GeneID" id="37219154"/>
<reference evidence="2 3" key="1">
    <citation type="submission" date="2018-02" db="EMBL/GenBank/DDBJ databases">
        <title>The genomes of Aspergillus section Nigri reveals drivers in fungal speciation.</title>
        <authorList>
            <consortium name="DOE Joint Genome Institute"/>
            <person name="Vesth T.C."/>
            <person name="Nybo J."/>
            <person name="Theobald S."/>
            <person name="Brandl J."/>
            <person name="Frisvad J.C."/>
            <person name="Nielsen K.F."/>
            <person name="Lyhne E.K."/>
            <person name="Kogle M.E."/>
            <person name="Kuo A."/>
            <person name="Riley R."/>
            <person name="Clum A."/>
            <person name="Nolan M."/>
            <person name="Lipzen A."/>
            <person name="Salamov A."/>
            <person name="Henrissat B."/>
            <person name="Wiebenga A."/>
            <person name="De vries R.P."/>
            <person name="Grigoriev I.V."/>
            <person name="Mortensen U.H."/>
            <person name="Andersen M.R."/>
            <person name="Baker S.E."/>
        </authorList>
    </citation>
    <scope>NUCLEOTIDE SEQUENCE [LARGE SCALE GENOMIC DNA]</scope>
    <source>
        <strain evidence="2 3">CBS 121593</strain>
    </source>
</reference>
<proteinExistence type="predicted"/>
<evidence type="ECO:0008006" key="4">
    <source>
        <dbReference type="Google" id="ProtNLM"/>
    </source>
</evidence>
<name>A0A395HA54_9EURO</name>
<protein>
    <recommendedName>
        <fullName evidence="4">Secreted protein</fullName>
    </recommendedName>
</protein>
<dbReference type="RefSeq" id="XP_025579124.1">
    <property type="nucleotide sequence ID" value="XM_025714289.1"/>
</dbReference>
<keyword evidence="3" id="KW-1185">Reference proteome</keyword>
<evidence type="ECO:0000256" key="1">
    <source>
        <dbReference type="SAM" id="SignalP"/>
    </source>
</evidence>
<organism evidence="2 3">
    <name type="scientific">Aspergillus ibericus CBS 121593</name>
    <dbReference type="NCBI Taxonomy" id="1448316"/>
    <lineage>
        <taxon>Eukaryota</taxon>
        <taxon>Fungi</taxon>
        <taxon>Dikarya</taxon>
        <taxon>Ascomycota</taxon>
        <taxon>Pezizomycotina</taxon>
        <taxon>Eurotiomycetes</taxon>
        <taxon>Eurotiomycetidae</taxon>
        <taxon>Eurotiales</taxon>
        <taxon>Aspergillaceae</taxon>
        <taxon>Aspergillus</taxon>
        <taxon>Aspergillus subgen. Circumdati</taxon>
    </lineage>
</organism>
<keyword evidence="1" id="KW-0732">Signal</keyword>
<dbReference type="Proteomes" id="UP000249402">
    <property type="component" value="Unassembled WGS sequence"/>
</dbReference>
<evidence type="ECO:0000313" key="2">
    <source>
        <dbReference type="EMBL" id="RAL04797.1"/>
    </source>
</evidence>